<dbReference type="OrthoDB" id="5842234at2759"/>
<dbReference type="EMBL" id="UYYB01128320">
    <property type="protein sequence ID" value="VDM84201.1"/>
    <property type="molecule type" value="Genomic_DNA"/>
</dbReference>
<dbReference type="InterPro" id="IPR036691">
    <property type="entry name" value="Endo/exonu/phosph_ase_sf"/>
</dbReference>
<sequence length="183" mass="20946">VHPSVVHLVDSHEILSPRLAILRFRPLHQKTITIINCYSPASAADDSELDAFYEDLEEVVHKEKSFYKFVVGDFNAKCQKKGSIGSGDLEQDSGMRWQPSCWALIHPRLFHGNSIFMKKEHQRWTWESPDGTTHEEIDHILINRRWCLLDVSVVPSFSSGSDHRLLRAKVCPAESWKKGLPPC</sequence>
<evidence type="ECO:0000313" key="2">
    <source>
        <dbReference type="EMBL" id="VDM84201.1"/>
    </source>
</evidence>
<evidence type="ECO:0000259" key="1">
    <source>
        <dbReference type="Pfam" id="PF03372"/>
    </source>
</evidence>
<dbReference type="AlphaFoldDB" id="A0A3P7JEW9"/>
<accession>A0A3P7JEW9</accession>
<dbReference type="Gene3D" id="3.60.10.10">
    <property type="entry name" value="Endonuclease/exonuclease/phosphatase"/>
    <property type="match status" value="1"/>
</dbReference>
<dbReference type="Pfam" id="PF03372">
    <property type="entry name" value="Exo_endo_phos"/>
    <property type="match status" value="1"/>
</dbReference>
<gene>
    <name evidence="2" type="ORF">SVUK_LOCUS19199</name>
</gene>
<dbReference type="Proteomes" id="UP000270094">
    <property type="component" value="Unassembled WGS sequence"/>
</dbReference>
<dbReference type="GO" id="GO:0003824">
    <property type="term" value="F:catalytic activity"/>
    <property type="evidence" value="ECO:0007669"/>
    <property type="project" value="InterPro"/>
</dbReference>
<evidence type="ECO:0000313" key="3">
    <source>
        <dbReference type="Proteomes" id="UP000270094"/>
    </source>
</evidence>
<keyword evidence="3" id="KW-1185">Reference proteome</keyword>
<organism evidence="2 3">
    <name type="scientific">Strongylus vulgaris</name>
    <name type="common">Blood worm</name>
    <dbReference type="NCBI Taxonomy" id="40348"/>
    <lineage>
        <taxon>Eukaryota</taxon>
        <taxon>Metazoa</taxon>
        <taxon>Ecdysozoa</taxon>
        <taxon>Nematoda</taxon>
        <taxon>Chromadorea</taxon>
        <taxon>Rhabditida</taxon>
        <taxon>Rhabditina</taxon>
        <taxon>Rhabditomorpha</taxon>
        <taxon>Strongyloidea</taxon>
        <taxon>Strongylidae</taxon>
        <taxon>Strongylus</taxon>
    </lineage>
</organism>
<reference evidence="2 3" key="1">
    <citation type="submission" date="2018-11" db="EMBL/GenBank/DDBJ databases">
        <authorList>
            <consortium name="Pathogen Informatics"/>
        </authorList>
    </citation>
    <scope>NUCLEOTIDE SEQUENCE [LARGE SCALE GENOMIC DNA]</scope>
</reference>
<protein>
    <recommendedName>
        <fullName evidence="1">Endonuclease/exonuclease/phosphatase domain-containing protein</fullName>
    </recommendedName>
</protein>
<feature type="domain" description="Endonuclease/exonuclease/phosphatase" evidence="1">
    <location>
        <begin position="28"/>
        <end position="163"/>
    </location>
</feature>
<feature type="non-terminal residue" evidence="2">
    <location>
        <position position="1"/>
    </location>
</feature>
<dbReference type="SUPFAM" id="SSF56219">
    <property type="entry name" value="DNase I-like"/>
    <property type="match status" value="1"/>
</dbReference>
<name>A0A3P7JEW9_STRVU</name>
<dbReference type="InterPro" id="IPR005135">
    <property type="entry name" value="Endo/exonuclease/phosphatase"/>
</dbReference>
<proteinExistence type="predicted"/>